<dbReference type="Proteomes" id="UP000271974">
    <property type="component" value="Unassembled WGS sequence"/>
</dbReference>
<protein>
    <submittedName>
        <fullName evidence="2">Uncharacterized protein</fullName>
    </submittedName>
</protein>
<accession>A0A3S0ZS19</accession>
<evidence type="ECO:0000256" key="1">
    <source>
        <dbReference type="SAM" id="MobiDB-lite"/>
    </source>
</evidence>
<dbReference type="AlphaFoldDB" id="A0A3S0ZS19"/>
<organism evidence="2 3">
    <name type="scientific">Elysia chlorotica</name>
    <name type="common">Eastern emerald elysia</name>
    <name type="synonym">Sea slug</name>
    <dbReference type="NCBI Taxonomy" id="188477"/>
    <lineage>
        <taxon>Eukaryota</taxon>
        <taxon>Metazoa</taxon>
        <taxon>Spiralia</taxon>
        <taxon>Lophotrochozoa</taxon>
        <taxon>Mollusca</taxon>
        <taxon>Gastropoda</taxon>
        <taxon>Heterobranchia</taxon>
        <taxon>Euthyneura</taxon>
        <taxon>Panpulmonata</taxon>
        <taxon>Sacoglossa</taxon>
        <taxon>Placobranchoidea</taxon>
        <taxon>Plakobranchidae</taxon>
        <taxon>Elysia</taxon>
    </lineage>
</organism>
<dbReference type="EMBL" id="RQTK01000204">
    <property type="protein sequence ID" value="RUS84477.1"/>
    <property type="molecule type" value="Genomic_DNA"/>
</dbReference>
<proteinExistence type="predicted"/>
<feature type="region of interest" description="Disordered" evidence="1">
    <location>
        <begin position="15"/>
        <end position="45"/>
    </location>
</feature>
<reference evidence="2 3" key="1">
    <citation type="submission" date="2019-01" db="EMBL/GenBank/DDBJ databases">
        <title>A draft genome assembly of the solar-powered sea slug Elysia chlorotica.</title>
        <authorList>
            <person name="Cai H."/>
            <person name="Li Q."/>
            <person name="Fang X."/>
            <person name="Li J."/>
            <person name="Curtis N.E."/>
            <person name="Altenburger A."/>
            <person name="Shibata T."/>
            <person name="Feng M."/>
            <person name="Maeda T."/>
            <person name="Schwartz J.A."/>
            <person name="Shigenobu S."/>
            <person name="Lundholm N."/>
            <person name="Nishiyama T."/>
            <person name="Yang H."/>
            <person name="Hasebe M."/>
            <person name="Li S."/>
            <person name="Pierce S.K."/>
            <person name="Wang J."/>
        </authorList>
    </citation>
    <scope>NUCLEOTIDE SEQUENCE [LARGE SCALE GENOMIC DNA]</scope>
    <source>
        <strain evidence="2">EC2010</strain>
        <tissue evidence="2">Whole organism of an adult</tissue>
    </source>
</reference>
<name>A0A3S0ZS19_ELYCH</name>
<evidence type="ECO:0000313" key="3">
    <source>
        <dbReference type="Proteomes" id="UP000271974"/>
    </source>
</evidence>
<evidence type="ECO:0000313" key="2">
    <source>
        <dbReference type="EMBL" id="RUS84477.1"/>
    </source>
</evidence>
<gene>
    <name evidence="2" type="ORF">EGW08_007773</name>
</gene>
<feature type="compositionally biased region" description="Basic and acidic residues" evidence="1">
    <location>
        <begin position="22"/>
        <end position="36"/>
    </location>
</feature>
<comment type="caution">
    <text evidence="2">The sequence shown here is derived from an EMBL/GenBank/DDBJ whole genome shotgun (WGS) entry which is preliminary data.</text>
</comment>
<feature type="non-terminal residue" evidence="2">
    <location>
        <position position="107"/>
    </location>
</feature>
<keyword evidence="3" id="KW-1185">Reference proteome</keyword>
<sequence>MSKYLEVIYECEPEVTAPPHRPRPDLAKGTEREISNKYDGSPEAPVLEMARPVNATAVELAWYTSHHKPVKFVKLFYTKLDHPADQYTRRHGDWATRDLPVGFGISR</sequence>